<dbReference type="EMBL" id="FOCO01000020">
    <property type="protein sequence ID" value="SEN68106.1"/>
    <property type="molecule type" value="Genomic_DNA"/>
</dbReference>
<protein>
    <submittedName>
        <fullName evidence="2">Uncharacterized protein</fullName>
    </submittedName>
</protein>
<dbReference type="AlphaFoldDB" id="A0A1H8IIT2"/>
<keyword evidence="3" id="KW-1185">Reference proteome</keyword>
<accession>A0A1H8IIT2</accession>
<dbReference type="Proteomes" id="UP000183002">
    <property type="component" value="Unassembled WGS sequence"/>
</dbReference>
<name>A0A1H8IIT2_9RHOB</name>
<organism evidence="2 3">
    <name type="scientific">Pseudorhodobacter antarcticus</name>
    <dbReference type="NCBI Taxonomy" id="1077947"/>
    <lineage>
        <taxon>Bacteria</taxon>
        <taxon>Pseudomonadati</taxon>
        <taxon>Pseudomonadota</taxon>
        <taxon>Alphaproteobacteria</taxon>
        <taxon>Rhodobacterales</taxon>
        <taxon>Paracoccaceae</taxon>
        <taxon>Pseudorhodobacter</taxon>
    </lineage>
</organism>
<evidence type="ECO:0000313" key="3">
    <source>
        <dbReference type="Proteomes" id="UP000183002"/>
    </source>
</evidence>
<feature type="compositionally biased region" description="Low complexity" evidence="1">
    <location>
        <begin position="92"/>
        <end position="101"/>
    </location>
</feature>
<dbReference type="STRING" id="1077947.SAMN05216227_102049"/>
<dbReference type="RefSeq" id="WP_050519957.1">
    <property type="nucleotide sequence ID" value="NZ_FOCO01000020.1"/>
</dbReference>
<evidence type="ECO:0000256" key="1">
    <source>
        <dbReference type="SAM" id="MobiDB-lite"/>
    </source>
</evidence>
<gene>
    <name evidence="2" type="ORF">SAMN05216227_102049</name>
</gene>
<feature type="region of interest" description="Disordered" evidence="1">
    <location>
        <begin position="30"/>
        <end position="101"/>
    </location>
</feature>
<reference evidence="2 3" key="1">
    <citation type="submission" date="2016-10" db="EMBL/GenBank/DDBJ databases">
        <authorList>
            <person name="de Groot N.N."/>
        </authorList>
    </citation>
    <scope>NUCLEOTIDE SEQUENCE [LARGE SCALE GENOMIC DNA]</scope>
    <source>
        <strain evidence="2 3">CGMCC 1.10836</strain>
    </source>
</reference>
<proteinExistence type="predicted"/>
<evidence type="ECO:0000313" key="2">
    <source>
        <dbReference type="EMBL" id="SEN68106.1"/>
    </source>
</evidence>
<sequence>MALFTALAIGALAVGVGSAVMASKDRKKQRTQLAATQEKQETGATEAARLKRMKEDTGARVKIGSVDDPDTTNGATKKGAGKRTSSGGVVGGVSASAIGGL</sequence>